<dbReference type="Gene3D" id="1.25.10.10">
    <property type="entry name" value="Leucine-rich Repeat Variant"/>
    <property type="match status" value="1"/>
</dbReference>
<dbReference type="Proteomes" id="UP001597374">
    <property type="component" value="Unassembled WGS sequence"/>
</dbReference>
<evidence type="ECO:0000313" key="2">
    <source>
        <dbReference type="Proteomes" id="UP001597374"/>
    </source>
</evidence>
<proteinExistence type="predicted"/>
<dbReference type="InterPro" id="IPR011989">
    <property type="entry name" value="ARM-like"/>
</dbReference>
<organism evidence="1 2">
    <name type="scientific">Pontibacter ruber</name>
    <dbReference type="NCBI Taxonomy" id="1343895"/>
    <lineage>
        <taxon>Bacteria</taxon>
        <taxon>Pseudomonadati</taxon>
        <taxon>Bacteroidota</taxon>
        <taxon>Cytophagia</taxon>
        <taxon>Cytophagales</taxon>
        <taxon>Hymenobacteraceae</taxon>
        <taxon>Pontibacter</taxon>
    </lineage>
</organism>
<accession>A0ABW5CSN0</accession>
<dbReference type="Pfam" id="PF13646">
    <property type="entry name" value="HEAT_2"/>
    <property type="match status" value="1"/>
</dbReference>
<evidence type="ECO:0000313" key="1">
    <source>
        <dbReference type="EMBL" id="MFD2245406.1"/>
    </source>
</evidence>
<dbReference type="SUPFAM" id="SSF48371">
    <property type="entry name" value="ARM repeat"/>
    <property type="match status" value="1"/>
</dbReference>
<protein>
    <submittedName>
        <fullName evidence="1">HEAT repeat domain-containing protein</fullName>
    </submittedName>
</protein>
<sequence>MTQQEEIDQLKQDILSQEWERMRTAAYRLGEIGGDEVLGFLLSLLKSKDPILRNCAALALKDMKDNRAVEPLLESIFKRENHKYNGTMVFALEGLDCSQNLKEIFKILFYESYEAKISAYEILSEQEFEFSEEDLHEINQMWADIKLHPKKCPNYEYEEVPNMIQNAVDGYMSYLQGEN</sequence>
<name>A0ABW5CSN0_9BACT</name>
<comment type="caution">
    <text evidence="1">The sequence shown here is derived from an EMBL/GenBank/DDBJ whole genome shotgun (WGS) entry which is preliminary data.</text>
</comment>
<dbReference type="InterPro" id="IPR016024">
    <property type="entry name" value="ARM-type_fold"/>
</dbReference>
<reference evidence="2" key="1">
    <citation type="journal article" date="2019" name="Int. J. Syst. Evol. Microbiol.">
        <title>The Global Catalogue of Microorganisms (GCM) 10K type strain sequencing project: providing services to taxonomists for standard genome sequencing and annotation.</title>
        <authorList>
            <consortium name="The Broad Institute Genomics Platform"/>
            <consortium name="The Broad Institute Genome Sequencing Center for Infectious Disease"/>
            <person name="Wu L."/>
            <person name="Ma J."/>
        </authorList>
    </citation>
    <scope>NUCLEOTIDE SEQUENCE [LARGE SCALE GENOMIC DNA]</scope>
    <source>
        <strain evidence="2">CGMCC 4.1782</strain>
    </source>
</reference>
<keyword evidence="2" id="KW-1185">Reference proteome</keyword>
<gene>
    <name evidence="1" type="ORF">ACFSKP_04015</name>
</gene>
<dbReference type="EMBL" id="JBHUIM010000001">
    <property type="protein sequence ID" value="MFD2245406.1"/>
    <property type="molecule type" value="Genomic_DNA"/>
</dbReference>
<dbReference type="RefSeq" id="WP_250429137.1">
    <property type="nucleotide sequence ID" value="NZ_JALPRR010000002.1"/>
</dbReference>